<dbReference type="Proteomes" id="UP001454036">
    <property type="component" value="Unassembled WGS sequence"/>
</dbReference>
<dbReference type="AlphaFoldDB" id="A0AAV3QQB4"/>
<dbReference type="InterPro" id="IPR036052">
    <property type="entry name" value="TrpB-like_PALP_sf"/>
</dbReference>
<protein>
    <submittedName>
        <fullName evidence="4">Uncharacterized protein</fullName>
    </submittedName>
</protein>
<organism evidence="4 5">
    <name type="scientific">Lithospermum erythrorhizon</name>
    <name type="common">Purple gromwell</name>
    <name type="synonym">Lithospermum officinale var. erythrorhizon</name>
    <dbReference type="NCBI Taxonomy" id="34254"/>
    <lineage>
        <taxon>Eukaryota</taxon>
        <taxon>Viridiplantae</taxon>
        <taxon>Streptophyta</taxon>
        <taxon>Embryophyta</taxon>
        <taxon>Tracheophyta</taxon>
        <taxon>Spermatophyta</taxon>
        <taxon>Magnoliopsida</taxon>
        <taxon>eudicotyledons</taxon>
        <taxon>Gunneridae</taxon>
        <taxon>Pentapetalae</taxon>
        <taxon>asterids</taxon>
        <taxon>lamiids</taxon>
        <taxon>Boraginales</taxon>
        <taxon>Boraginaceae</taxon>
        <taxon>Boraginoideae</taxon>
        <taxon>Lithospermeae</taxon>
        <taxon>Lithospermum</taxon>
    </lineage>
</organism>
<evidence type="ECO:0000256" key="2">
    <source>
        <dbReference type="ARBA" id="ARBA00022898"/>
    </source>
</evidence>
<dbReference type="PANTHER" id="PTHR48078:SF11">
    <property type="entry name" value="THREONINE DEHYDRATASE, MITOCHONDRIAL"/>
    <property type="match status" value="1"/>
</dbReference>
<evidence type="ECO:0000313" key="4">
    <source>
        <dbReference type="EMBL" id="GAA0166279.1"/>
    </source>
</evidence>
<dbReference type="PANTHER" id="PTHR48078">
    <property type="entry name" value="THREONINE DEHYDRATASE, MITOCHONDRIAL-RELATED"/>
    <property type="match status" value="1"/>
</dbReference>
<dbReference type="GO" id="GO:0006565">
    <property type="term" value="P:L-serine catabolic process"/>
    <property type="evidence" value="ECO:0007669"/>
    <property type="project" value="TreeGrafter"/>
</dbReference>
<evidence type="ECO:0000256" key="3">
    <source>
        <dbReference type="ARBA" id="ARBA00023239"/>
    </source>
</evidence>
<dbReference type="GO" id="GO:0009097">
    <property type="term" value="P:isoleucine biosynthetic process"/>
    <property type="evidence" value="ECO:0007669"/>
    <property type="project" value="TreeGrafter"/>
</dbReference>
<comment type="cofactor">
    <cofactor evidence="1">
        <name>pyridoxal 5'-phosphate</name>
        <dbReference type="ChEBI" id="CHEBI:597326"/>
    </cofactor>
</comment>
<keyword evidence="5" id="KW-1185">Reference proteome</keyword>
<accession>A0AAV3QQB4</accession>
<keyword evidence="2" id="KW-0663">Pyridoxal phosphate</keyword>
<dbReference type="SUPFAM" id="SSF53686">
    <property type="entry name" value="Tryptophan synthase beta subunit-like PLP-dependent enzymes"/>
    <property type="match status" value="1"/>
</dbReference>
<dbReference type="GO" id="GO:0006567">
    <property type="term" value="P:L-threonine catabolic process"/>
    <property type="evidence" value="ECO:0007669"/>
    <property type="project" value="TreeGrafter"/>
</dbReference>
<sequence>MELCEQGFLIPNKTSGEGGMNAMEYLGNIRESMVYESPLQLATRLLGVNMWLKREDLQPVDVPLLYNLCIIFVCSLKCRFSRGAYHMMAKLSKEQLDKGVICSSAIAMPVTTPEIKWKSFSTQTIALMSTFGTKVLMCLRRKGAFWKQLVPLLLLELKHTAKYYGLKDVNVVAITSSANMYFRRQTEITKTIQA</sequence>
<keyword evidence="3" id="KW-0456">Lyase</keyword>
<dbReference type="GO" id="GO:0004794">
    <property type="term" value="F:threonine deaminase activity"/>
    <property type="evidence" value="ECO:0007669"/>
    <property type="project" value="TreeGrafter"/>
</dbReference>
<name>A0AAV3QQB4_LITER</name>
<dbReference type="GO" id="GO:0003941">
    <property type="term" value="F:L-serine ammonia-lyase activity"/>
    <property type="evidence" value="ECO:0007669"/>
    <property type="project" value="TreeGrafter"/>
</dbReference>
<proteinExistence type="predicted"/>
<evidence type="ECO:0000313" key="5">
    <source>
        <dbReference type="Proteomes" id="UP001454036"/>
    </source>
</evidence>
<gene>
    <name evidence="4" type="ORF">LIER_21465</name>
</gene>
<dbReference type="InterPro" id="IPR050147">
    <property type="entry name" value="Ser/Thr_Dehydratase"/>
</dbReference>
<dbReference type="EMBL" id="BAABME010005670">
    <property type="protein sequence ID" value="GAA0166279.1"/>
    <property type="molecule type" value="Genomic_DNA"/>
</dbReference>
<comment type="caution">
    <text evidence="4">The sequence shown here is derived from an EMBL/GenBank/DDBJ whole genome shotgun (WGS) entry which is preliminary data.</text>
</comment>
<reference evidence="4 5" key="1">
    <citation type="submission" date="2024-01" db="EMBL/GenBank/DDBJ databases">
        <title>The complete chloroplast genome sequence of Lithospermum erythrorhizon: insights into the phylogenetic relationship among Boraginaceae species and the maternal lineages of purple gromwells.</title>
        <authorList>
            <person name="Okada T."/>
            <person name="Watanabe K."/>
        </authorList>
    </citation>
    <scope>NUCLEOTIDE SEQUENCE [LARGE SCALE GENOMIC DNA]</scope>
</reference>
<evidence type="ECO:0000256" key="1">
    <source>
        <dbReference type="ARBA" id="ARBA00001933"/>
    </source>
</evidence>